<dbReference type="AlphaFoldDB" id="A0A2I0AXE1"/>
<name>A0A2I0AXE1_9ASPA</name>
<gene>
    <name evidence="1" type="ORF">AXF42_Ash008272</name>
</gene>
<protein>
    <submittedName>
        <fullName evidence="1">Uncharacterized protein</fullName>
    </submittedName>
</protein>
<reference evidence="1 2" key="1">
    <citation type="journal article" date="2017" name="Nature">
        <title>The Apostasia genome and the evolution of orchids.</title>
        <authorList>
            <person name="Zhang G.Q."/>
            <person name="Liu K.W."/>
            <person name="Li Z."/>
            <person name="Lohaus R."/>
            <person name="Hsiao Y.Y."/>
            <person name="Niu S.C."/>
            <person name="Wang J.Y."/>
            <person name="Lin Y.C."/>
            <person name="Xu Q."/>
            <person name="Chen L.J."/>
            <person name="Yoshida K."/>
            <person name="Fujiwara S."/>
            <person name="Wang Z.W."/>
            <person name="Zhang Y.Q."/>
            <person name="Mitsuda N."/>
            <person name="Wang M."/>
            <person name="Liu G.H."/>
            <person name="Pecoraro L."/>
            <person name="Huang H.X."/>
            <person name="Xiao X.J."/>
            <person name="Lin M."/>
            <person name="Wu X.Y."/>
            <person name="Wu W.L."/>
            <person name="Chen Y.Y."/>
            <person name="Chang S.B."/>
            <person name="Sakamoto S."/>
            <person name="Ohme-Takagi M."/>
            <person name="Yagi M."/>
            <person name="Zeng S.J."/>
            <person name="Shen C.Y."/>
            <person name="Yeh C.M."/>
            <person name="Luo Y.B."/>
            <person name="Tsai W.C."/>
            <person name="Van de Peer Y."/>
            <person name="Liu Z.J."/>
        </authorList>
    </citation>
    <scope>NUCLEOTIDE SEQUENCE [LARGE SCALE GENOMIC DNA]</scope>
    <source>
        <strain evidence="2">cv. Shenzhen</strain>
        <tissue evidence="1">Stem</tissue>
    </source>
</reference>
<organism evidence="1 2">
    <name type="scientific">Apostasia shenzhenica</name>
    <dbReference type="NCBI Taxonomy" id="1088818"/>
    <lineage>
        <taxon>Eukaryota</taxon>
        <taxon>Viridiplantae</taxon>
        <taxon>Streptophyta</taxon>
        <taxon>Embryophyta</taxon>
        <taxon>Tracheophyta</taxon>
        <taxon>Spermatophyta</taxon>
        <taxon>Magnoliopsida</taxon>
        <taxon>Liliopsida</taxon>
        <taxon>Asparagales</taxon>
        <taxon>Orchidaceae</taxon>
        <taxon>Apostasioideae</taxon>
        <taxon>Apostasia</taxon>
    </lineage>
</organism>
<proteinExistence type="predicted"/>
<sequence>MERGGVLIFCDRFYSKQRFEEFRAGGQGFLAGTATGGCIWRFLHCSESSRWLHFKKDSEIRTSSHGFRLRHGSRRLRSAFFHCSKPGRWLRLCSGTIRFRLRPRQGAEASTSISDFP</sequence>
<accession>A0A2I0AXE1</accession>
<evidence type="ECO:0000313" key="1">
    <source>
        <dbReference type="EMBL" id="PKA60213.1"/>
    </source>
</evidence>
<dbReference type="Proteomes" id="UP000236161">
    <property type="component" value="Unassembled WGS sequence"/>
</dbReference>
<keyword evidence="2" id="KW-1185">Reference proteome</keyword>
<evidence type="ECO:0000313" key="2">
    <source>
        <dbReference type="Proteomes" id="UP000236161"/>
    </source>
</evidence>
<dbReference type="EMBL" id="KZ451939">
    <property type="protein sequence ID" value="PKA60213.1"/>
    <property type="molecule type" value="Genomic_DNA"/>
</dbReference>